<proteinExistence type="predicted"/>
<accession>A0A330L7F4</accession>
<dbReference type="Proteomes" id="UP000248168">
    <property type="component" value="Unassembled WGS sequence"/>
</dbReference>
<name>A0A330L7F4_9BACT</name>
<dbReference type="RefSeq" id="WP_181416741.1">
    <property type="nucleotide sequence ID" value="NZ_OUNR01000012.1"/>
</dbReference>
<dbReference type="EMBL" id="OUNR01000012">
    <property type="protein sequence ID" value="SPP64915.1"/>
    <property type="molecule type" value="Genomic_DNA"/>
</dbReference>
<keyword evidence="2" id="KW-1185">Reference proteome</keyword>
<gene>
    <name evidence="1" type="ORF">NITLEN_20555</name>
</gene>
<protein>
    <submittedName>
        <fullName evidence="1">Uncharacterized protein</fullName>
    </submittedName>
</protein>
<evidence type="ECO:0000313" key="2">
    <source>
        <dbReference type="Proteomes" id="UP000248168"/>
    </source>
</evidence>
<evidence type="ECO:0000313" key="1">
    <source>
        <dbReference type="EMBL" id="SPP64915.1"/>
    </source>
</evidence>
<dbReference type="AlphaFoldDB" id="A0A330L7F4"/>
<sequence>MAIMLSGHVIGLLKEYMQDLVEQARQETSAQERFGFAATVYRPDHAISDLLALLDDRIESEGMQVGLPEGFLHEIWSLCNQASVHVADRVYVESNVGSEAGSKARTRELTYRALLAFIEARGRASAQGEQGVMES</sequence>
<reference evidence="2" key="1">
    <citation type="submission" date="2018-04" db="EMBL/GenBank/DDBJ databases">
        <authorList>
            <person name="Lucker S."/>
            <person name="Sakoula D."/>
        </authorList>
    </citation>
    <scope>NUCLEOTIDE SEQUENCE [LARGE SCALE GENOMIC DNA]</scope>
</reference>
<dbReference type="InParanoid" id="A0A330L7F4"/>
<organism evidence="1 2">
    <name type="scientific">Nitrospira lenta</name>
    <dbReference type="NCBI Taxonomy" id="1436998"/>
    <lineage>
        <taxon>Bacteria</taxon>
        <taxon>Pseudomonadati</taxon>
        <taxon>Nitrospirota</taxon>
        <taxon>Nitrospiria</taxon>
        <taxon>Nitrospirales</taxon>
        <taxon>Nitrospiraceae</taxon>
        <taxon>Nitrospira</taxon>
    </lineage>
</organism>